<evidence type="ECO:0000313" key="2">
    <source>
        <dbReference type="EMBL" id="KAH0549046.1"/>
    </source>
</evidence>
<accession>A0AAV7I9R1</accession>
<organism evidence="2 3">
    <name type="scientific">Cotesia glomerata</name>
    <name type="common">Lepidopteran parasitic wasp</name>
    <name type="synonym">Apanteles glomeratus</name>
    <dbReference type="NCBI Taxonomy" id="32391"/>
    <lineage>
        <taxon>Eukaryota</taxon>
        <taxon>Metazoa</taxon>
        <taxon>Ecdysozoa</taxon>
        <taxon>Arthropoda</taxon>
        <taxon>Hexapoda</taxon>
        <taxon>Insecta</taxon>
        <taxon>Pterygota</taxon>
        <taxon>Neoptera</taxon>
        <taxon>Endopterygota</taxon>
        <taxon>Hymenoptera</taxon>
        <taxon>Apocrita</taxon>
        <taxon>Ichneumonoidea</taxon>
        <taxon>Braconidae</taxon>
        <taxon>Microgastrinae</taxon>
        <taxon>Cotesia</taxon>
    </lineage>
</organism>
<evidence type="ECO:0000313" key="3">
    <source>
        <dbReference type="Proteomes" id="UP000826195"/>
    </source>
</evidence>
<keyword evidence="3" id="KW-1185">Reference proteome</keyword>
<proteinExistence type="predicted"/>
<sequence>MNDESGKDGSSPESEIARLSFDKNNDNDNVNVGDAIEEDAKSTSTITELNVDSIKDNRFDGAEDTELEVSAKNYGIPILAKQESFSEEKKKGRLKNPFKDRLFKRKKTGSIGSQPSIDENETVKIKKIHSTEFSELCFVNFTSEVLNQLRIILSENFLQCMGKQKYSHFNQLTVNQLIRITFTTLKFSNKKENRRIEMMKQKQTYTVRPS</sequence>
<name>A0AAV7I9R1_COTGL</name>
<evidence type="ECO:0000256" key="1">
    <source>
        <dbReference type="SAM" id="MobiDB-lite"/>
    </source>
</evidence>
<dbReference type="Proteomes" id="UP000826195">
    <property type="component" value="Unassembled WGS sequence"/>
</dbReference>
<dbReference type="AlphaFoldDB" id="A0AAV7I9R1"/>
<protein>
    <submittedName>
        <fullName evidence="2">Uncharacterized protein</fullName>
    </submittedName>
</protein>
<comment type="caution">
    <text evidence="2">The sequence shown here is derived from an EMBL/GenBank/DDBJ whole genome shotgun (WGS) entry which is preliminary data.</text>
</comment>
<gene>
    <name evidence="2" type="ORF">KQX54_005344</name>
</gene>
<reference evidence="2 3" key="1">
    <citation type="journal article" date="2021" name="J. Hered.">
        <title>A chromosome-level genome assembly of the parasitoid wasp, Cotesia glomerata (Hymenoptera: Braconidae).</title>
        <authorList>
            <person name="Pinto B.J."/>
            <person name="Weis J.J."/>
            <person name="Gamble T."/>
            <person name="Ode P.J."/>
            <person name="Paul R."/>
            <person name="Zaspel J.M."/>
        </authorList>
    </citation>
    <scope>NUCLEOTIDE SEQUENCE [LARGE SCALE GENOMIC DNA]</scope>
    <source>
        <strain evidence="2">CgM1</strain>
    </source>
</reference>
<dbReference type="EMBL" id="JAHXZJ010001864">
    <property type="protein sequence ID" value="KAH0549046.1"/>
    <property type="molecule type" value="Genomic_DNA"/>
</dbReference>
<feature type="region of interest" description="Disordered" evidence="1">
    <location>
        <begin position="1"/>
        <end position="45"/>
    </location>
</feature>